<keyword evidence="3 11" id="KW-0633">Potassium transport</keyword>
<keyword evidence="1 11" id="KW-0813">Transport</keyword>
<name>A0A060PQ57_STAHA</name>
<evidence type="ECO:0000313" key="13">
    <source>
        <dbReference type="EMBL" id="BAO96336.1"/>
    </source>
</evidence>
<dbReference type="AlphaFoldDB" id="A0A060PQ57"/>
<reference evidence="13" key="1">
    <citation type="submission" date="2009-01" db="EMBL/GenBank/DDBJ databases">
        <title>Hot accumulation and evolution of cassette chromosome in Staphylococcus haemolyticus.</title>
        <authorList>
            <person name="Han X."/>
            <person name="Ito T."/>
            <person name="Watanabe S."/>
            <person name="Hoshi S."/>
            <person name="Hiramatsu K."/>
        </authorList>
    </citation>
    <scope>NUCLEOTIDE SEQUENCE</scope>
    <source>
        <strain evidence="13">SH621</strain>
    </source>
</reference>
<dbReference type="EMBL" id="AB478934">
    <property type="protein sequence ID" value="BAO96336.1"/>
    <property type="molecule type" value="Genomic_DNA"/>
</dbReference>
<dbReference type="NCBIfam" id="TIGR00681">
    <property type="entry name" value="kdpC"/>
    <property type="match status" value="1"/>
</dbReference>
<dbReference type="InterPro" id="IPR003820">
    <property type="entry name" value="KdpC"/>
</dbReference>
<evidence type="ECO:0000256" key="5">
    <source>
        <dbReference type="ARBA" id="ARBA00022741"/>
    </source>
</evidence>
<keyword evidence="4 11" id="KW-0812">Transmembrane</keyword>
<dbReference type="PANTHER" id="PTHR30042">
    <property type="entry name" value="POTASSIUM-TRANSPORTING ATPASE C CHAIN"/>
    <property type="match status" value="1"/>
</dbReference>
<comment type="subcellular location">
    <subcellularLocation>
        <location evidence="11">Cell membrane</location>
        <topology evidence="11">Single-pass membrane protein</topology>
    </subcellularLocation>
</comment>
<dbReference type="PIRSF" id="PIRSF001296">
    <property type="entry name" value="K_ATPase_KdpC"/>
    <property type="match status" value="1"/>
</dbReference>
<keyword evidence="6 11" id="KW-0067">ATP-binding</keyword>
<proteinExistence type="inferred from homology"/>
<keyword evidence="5 11" id="KW-0547">Nucleotide-binding</keyword>
<protein>
    <recommendedName>
        <fullName evidence="11">Potassium-transporting ATPase KdpC subunit</fullName>
    </recommendedName>
    <alternativeName>
        <fullName evidence="11">ATP phosphohydrolase [potassium-transporting] C chain</fullName>
    </alternativeName>
    <alternativeName>
        <fullName evidence="11">Potassium-binding and translocating subunit C</fullName>
    </alternativeName>
    <alternativeName>
        <fullName evidence="11">Potassium-translocating ATPase C chain</fullName>
    </alternativeName>
</protein>
<dbReference type="HAMAP" id="MF_00276">
    <property type="entry name" value="KdpC"/>
    <property type="match status" value="1"/>
</dbReference>
<keyword evidence="8 11" id="KW-1133">Transmembrane helix</keyword>
<dbReference type="NCBIfam" id="NF001454">
    <property type="entry name" value="PRK00315.1"/>
    <property type="match status" value="1"/>
</dbReference>
<evidence type="ECO:0000256" key="12">
    <source>
        <dbReference type="SAM" id="MobiDB-lite"/>
    </source>
</evidence>
<dbReference type="OMA" id="GEEWFHS"/>
<feature type="region of interest" description="Disordered" evidence="12">
    <location>
        <begin position="113"/>
        <end position="132"/>
    </location>
</feature>
<evidence type="ECO:0000256" key="2">
    <source>
        <dbReference type="ARBA" id="ARBA00022475"/>
    </source>
</evidence>
<feature type="compositionally biased region" description="Polar residues" evidence="12">
    <location>
        <begin position="114"/>
        <end position="126"/>
    </location>
</feature>
<evidence type="ECO:0000256" key="6">
    <source>
        <dbReference type="ARBA" id="ARBA00022840"/>
    </source>
</evidence>
<comment type="function">
    <text evidence="11">Part of the high-affinity ATP-driven potassium transport (or Kdp) system, which catalyzes the hydrolysis of ATP coupled with the electrogenic transport of potassium into the cytoplasm. This subunit acts as a catalytic chaperone that increases the ATP-binding affinity of the ATP-hydrolyzing subunit KdpB by the formation of a transient KdpB/KdpC/ATP ternary complex.</text>
</comment>
<dbReference type="Pfam" id="PF02669">
    <property type="entry name" value="KdpC"/>
    <property type="match status" value="1"/>
</dbReference>
<gene>
    <name evidence="11 13" type="primary">kdpC</name>
</gene>
<evidence type="ECO:0000256" key="1">
    <source>
        <dbReference type="ARBA" id="ARBA00022448"/>
    </source>
</evidence>
<dbReference type="RefSeq" id="WP_011274390.1">
    <property type="nucleotide sequence ID" value="NZ_CUER01000050.1"/>
</dbReference>
<dbReference type="SMR" id="A0A060PQ57"/>
<accession>A0A060PQ57</accession>
<sequence length="185" mass="20136">MQTIRKSLGLVLIMFVLCGFIFPLTVTALGQVLFPEQANGSLVKQDGKVIGSKLIGQQWTEPKYFHGRISAVNYNMNANEVKESGGPASGGSNYGNSNPELKKRVQETIKQEGQKLSSDAVTTSGSGLDPDITVDNAKQQVKCIAKERNIDASKINHLIDENKQASPMADDYVNVLKLNITLDKL</sequence>
<keyword evidence="10 11" id="KW-0472">Membrane</keyword>
<evidence type="ECO:0000256" key="4">
    <source>
        <dbReference type="ARBA" id="ARBA00022692"/>
    </source>
</evidence>
<evidence type="ECO:0000256" key="8">
    <source>
        <dbReference type="ARBA" id="ARBA00022989"/>
    </source>
</evidence>
<dbReference type="GO" id="GO:0005886">
    <property type="term" value="C:plasma membrane"/>
    <property type="evidence" value="ECO:0007669"/>
    <property type="project" value="UniProtKB-SubCell"/>
</dbReference>
<evidence type="ECO:0000256" key="9">
    <source>
        <dbReference type="ARBA" id="ARBA00023065"/>
    </source>
</evidence>
<dbReference type="PANTHER" id="PTHR30042:SF2">
    <property type="entry name" value="POTASSIUM-TRANSPORTING ATPASE KDPC SUBUNIT"/>
    <property type="match status" value="1"/>
</dbReference>
<dbReference type="GO" id="GO:0005524">
    <property type="term" value="F:ATP binding"/>
    <property type="evidence" value="ECO:0007669"/>
    <property type="project" value="UniProtKB-UniRule"/>
</dbReference>
<evidence type="ECO:0000256" key="3">
    <source>
        <dbReference type="ARBA" id="ARBA00022538"/>
    </source>
</evidence>
<keyword evidence="7 11" id="KW-0630">Potassium</keyword>
<comment type="similarity">
    <text evidence="11">Belongs to the KdpC family.</text>
</comment>
<evidence type="ECO:0000256" key="10">
    <source>
        <dbReference type="ARBA" id="ARBA00023136"/>
    </source>
</evidence>
<organism evidence="13">
    <name type="scientific">Staphylococcus haemolyticus</name>
    <dbReference type="NCBI Taxonomy" id="1283"/>
    <lineage>
        <taxon>Bacteria</taxon>
        <taxon>Bacillati</taxon>
        <taxon>Bacillota</taxon>
        <taxon>Bacilli</taxon>
        <taxon>Bacillales</taxon>
        <taxon>Staphylococcaceae</taxon>
        <taxon>Staphylococcus</taxon>
    </lineage>
</organism>
<evidence type="ECO:0000256" key="11">
    <source>
        <dbReference type="HAMAP-Rule" id="MF_00276"/>
    </source>
</evidence>
<keyword evidence="2 11" id="KW-1003">Cell membrane</keyword>
<comment type="subunit">
    <text evidence="11">The system is composed of three essential subunits: KdpA, KdpB and KdpC.</text>
</comment>
<dbReference type="NCBIfam" id="NF010604">
    <property type="entry name" value="PRK14000.1"/>
    <property type="match status" value="1"/>
</dbReference>
<keyword evidence="9 11" id="KW-0406">Ion transport</keyword>
<dbReference type="GO" id="GO:0008556">
    <property type="term" value="F:P-type potassium transmembrane transporter activity"/>
    <property type="evidence" value="ECO:0007669"/>
    <property type="project" value="InterPro"/>
</dbReference>
<evidence type="ECO:0000256" key="7">
    <source>
        <dbReference type="ARBA" id="ARBA00022958"/>
    </source>
</evidence>